<name>A0A914YG98_9BILA</name>
<dbReference type="AlphaFoldDB" id="A0A914YG98"/>
<dbReference type="WBParaSite" id="PSU_v2.g17797.t1">
    <property type="protein sequence ID" value="PSU_v2.g17797.t1"/>
    <property type="gene ID" value="PSU_v2.g17797"/>
</dbReference>
<evidence type="ECO:0000313" key="2">
    <source>
        <dbReference type="WBParaSite" id="PSU_v2.g17797.t1"/>
    </source>
</evidence>
<accession>A0A914YG98</accession>
<evidence type="ECO:0000313" key="1">
    <source>
        <dbReference type="Proteomes" id="UP000887577"/>
    </source>
</evidence>
<sequence length="66" mass="7735">MDGIASQTGLTTLDRMPWTFRHQYAGYHQPYYTLYNNGANRFTIDVLTVKVRFKRYSNVAKALILF</sequence>
<reference evidence="2" key="1">
    <citation type="submission" date="2022-11" db="UniProtKB">
        <authorList>
            <consortium name="WormBaseParasite"/>
        </authorList>
    </citation>
    <scope>IDENTIFICATION</scope>
</reference>
<proteinExistence type="predicted"/>
<keyword evidence="1" id="KW-1185">Reference proteome</keyword>
<dbReference type="Proteomes" id="UP000887577">
    <property type="component" value="Unplaced"/>
</dbReference>
<protein>
    <submittedName>
        <fullName evidence="2">Uncharacterized protein</fullName>
    </submittedName>
</protein>
<organism evidence="1 2">
    <name type="scientific">Panagrolaimus superbus</name>
    <dbReference type="NCBI Taxonomy" id="310955"/>
    <lineage>
        <taxon>Eukaryota</taxon>
        <taxon>Metazoa</taxon>
        <taxon>Ecdysozoa</taxon>
        <taxon>Nematoda</taxon>
        <taxon>Chromadorea</taxon>
        <taxon>Rhabditida</taxon>
        <taxon>Tylenchina</taxon>
        <taxon>Panagrolaimomorpha</taxon>
        <taxon>Panagrolaimoidea</taxon>
        <taxon>Panagrolaimidae</taxon>
        <taxon>Panagrolaimus</taxon>
    </lineage>
</organism>